<dbReference type="InterPro" id="IPR015424">
    <property type="entry name" value="PyrdxlP-dep_Trfase"/>
</dbReference>
<dbReference type="OrthoDB" id="5307791at2759"/>
<dbReference type="GO" id="GO:0019346">
    <property type="term" value="P:transsulfuration"/>
    <property type="evidence" value="ECO:0007669"/>
    <property type="project" value="InterPro"/>
</dbReference>
<comment type="cofactor">
    <cofactor evidence="1 4">
        <name>pyridoxal 5'-phosphate</name>
        <dbReference type="ChEBI" id="CHEBI:597326"/>
    </cofactor>
</comment>
<dbReference type="PANTHER" id="PTHR11808:SF50">
    <property type="entry name" value="CYSTATHIONINE BETA-LYASE"/>
    <property type="match status" value="1"/>
</dbReference>
<dbReference type="SUPFAM" id="SSF53383">
    <property type="entry name" value="PLP-dependent transferases"/>
    <property type="match status" value="1"/>
</dbReference>
<dbReference type="GO" id="GO:0047804">
    <property type="term" value="F:cysteine-S-conjugate beta-lyase activity"/>
    <property type="evidence" value="ECO:0007669"/>
    <property type="project" value="UniProtKB-ARBA"/>
</dbReference>
<proteinExistence type="inferred from homology"/>
<comment type="caution">
    <text evidence="5">The sequence shown here is derived from an EMBL/GenBank/DDBJ whole genome shotgun (WGS) entry which is preliminary data.</text>
</comment>
<dbReference type="Gene3D" id="3.40.640.10">
    <property type="entry name" value="Type I PLP-dependent aspartate aminotransferase-like (Major domain)"/>
    <property type="match status" value="1"/>
</dbReference>
<dbReference type="VEuPathDB" id="FungiDB:BO70DRAFT_286230"/>
<keyword evidence="2 4" id="KW-0663">Pyridoxal phosphate</keyword>
<dbReference type="RefSeq" id="XP_025402071.1">
    <property type="nucleotide sequence ID" value="XM_025539192.1"/>
</dbReference>
<dbReference type="InterPro" id="IPR015421">
    <property type="entry name" value="PyrdxlP-dep_Trfase_major"/>
</dbReference>
<dbReference type="Proteomes" id="UP000247233">
    <property type="component" value="Unassembled WGS sequence"/>
</dbReference>
<evidence type="ECO:0000313" key="6">
    <source>
        <dbReference type="Proteomes" id="UP000247233"/>
    </source>
</evidence>
<gene>
    <name evidence="5" type="ORF">BO70DRAFT_286230</name>
</gene>
<evidence type="ECO:0000256" key="4">
    <source>
        <dbReference type="RuleBase" id="RU362118"/>
    </source>
</evidence>
<sequence>MTAVSHWPGSFRTADPKGRETPLLSIVDAWSLLLSRLKQTSETIKQRFDERSRVGEKKDIRADEWCTSIFLEAYTRLLKLTTEFEMQLAITKTEGQSASANTPASSFSLTVWQIEERYRALIQLQSFVGSLFERATPSYDQSKVFWWFDPSYYQSTGINYDRFGSPDVRDFEKRLLDALQLGNQQPVKLALTSSGMSAFSVLQQYVLQEVVKAGDTIVVSPYIYFESFQHLRPLSHVQVVNSETFEAEDIIATAERHNAKVVYVDPMVNTVGLETTDLRKFAQMVSSRDGWSDRHVIIDGTLVSGGMEVYNWFHGPHAPQVLYYESAHKYIQMGMDVIMCGFTVYPEALDSTMSLIRQNTGSVLYSRMVTVLPPIDSTVHQSRMSWITTNAEKLYLILEKRNIGVAEFMFPTHWRRMGWRHGGNVVTIRFYGEGMNKRPSLEACSDLILRAAEEEGVAMTKGAGLGFSITRIYESLAFIKNVDPYLRVSVGVDPKDVEPVARAILKGVERHCRLYHPPMVHLKSKANGNGIPANGNGFPANGNGFPANGNGFPANGNGFPANGNGTIVRFNGFPPKVEI</sequence>
<dbReference type="GO" id="GO:0030170">
    <property type="term" value="F:pyridoxal phosphate binding"/>
    <property type="evidence" value="ECO:0007669"/>
    <property type="project" value="InterPro"/>
</dbReference>
<reference evidence="5 6" key="1">
    <citation type="submission" date="2016-12" db="EMBL/GenBank/DDBJ databases">
        <title>The genomes of Aspergillus section Nigri reveals drivers in fungal speciation.</title>
        <authorList>
            <consortium name="DOE Joint Genome Institute"/>
            <person name="Vesth T.C."/>
            <person name="Nybo J."/>
            <person name="Theobald S."/>
            <person name="Brandl J."/>
            <person name="Frisvad J.C."/>
            <person name="Nielsen K.F."/>
            <person name="Lyhne E.K."/>
            <person name="Kogle M.E."/>
            <person name="Kuo A."/>
            <person name="Riley R."/>
            <person name="Clum A."/>
            <person name="Nolan M."/>
            <person name="Lipzen A."/>
            <person name="Salamov A."/>
            <person name="Henrissat B."/>
            <person name="Wiebenga A."/>
            <person name="De Vries R.P."/>
            <person name="Grigoriev I.V."/>
            <person name="Mortensen U.H."/>
            <person name="Andersen M.R."/>
            <person name="Baker S.E."/>
        </authorList>
    </citation>
    <scope>NUCLEOTIDE SEQUENCE [LARGE SCALE GENOMIC DNA]</scope>
    <source>
        <strain evidence="5 6">CBS 117.55</strain>
    </source>
</reference>
<organism evidence="5 6">
    <name type="scientific">Aspergillus heteromorphus CBS 117.55</name>
    <dbReference type="NCBI Taxonomy" id="1448321"/>
    <lineage>
        <taxon>Eukaryota</taxon>
        <taxon>Fungi</taxon>
        <taxon>Dikarya</taxon>
        <taxon>Ascomycota</taxon>
        <taxon>Pezizomycotina</taxon>
        <taxon>Eurotiomycetes</taxon>
        <taxon>Eurotiomycetidae</taxon>
        <taxon>Eurotiales</taxon>
        <taxon>Aspergillaceae</taxon>
        <taxon>Aspergillus</taxon>
        <taxon>Aspergillus subgen. Circumdati</taxon>
    </lineage>
</organism>
<comment type="similarity">
    <text evidence="4">Belongs to the trans-sulfuration enzymes family.</text>
</comment>
<keyword evidence="3" id="KW-0456">Lyase</keyword>
<dbReference type="Pfam" id="PF01053">
    <property type="entry name" value="Cys_Met_Meta_PP"/>
    <property type="match status" value="1"/>
</dbReference>
<keyword evidence="6" id="KW-1185">Reference proteome</keyword>
<protein>
    <recommendedName>
        <fullName evidence="7">PLP-dependent transferase</fullName>
    </recommendedName>
</protein>
<dbReference type="GeneID" id="37061429"/>
<evidence type="ECO:0000256" key="2">
    <source>
        <dbReference type="ARBA" id="ARBA00022898"/>
    </source>
</evidence>
<dbReference type="AlphaFoldDB" id="A0A317WR52"/>
<dbReference type="GO" id="GO:0005737">
    <property type="term" value="C:cytoplasm"/>
    <property type="evidence" value="ECO:0007669"/>
    <property type="project" value="TreeGrafter"/>
</dbReference>
<evidence type="ECO:0000256" key="1">
    <source>
        <dbReference type="ARBA" id="ARBA00001933"/>
    </source>
</evidence>
<accession>A0A317WR52</accession>
<dbReference type="InterPro" id="IPR000277">
    <property type="entry name" value="Cys/Met-Metab_PyrdxlP-dep_enz"/>
</dbReference>
<dbReference type="PANTHER" id="PTHR11808">
    <property type="entry name" value="TRANS-SULFURATION ENZYME FAMILY MEMBER"/>
    <property type="match status" value="1"/>
</dbReference>
<name>A0A317WR52_9EURO</name>
<dbReference type="EMBL" id="MSFL01000005">
    <property type="protein sequence ID" value="PWY88535.1"/>
    <property type="molecule type" value="Genomic_DNA"/>
</dbReference>
<evidence type="ECO:0000313" key="5">
    <source>
        <dbReference type="EMBL" id="PWY88535.1"/>
    </source>
</evidence>
<evidence type="ECO:0008006" key="7">
    <source>
        <dbReference type="Google" id="ProtNLM"/>
    </source>
</evidence>
<evidence type="ECO:0000256" key="3">
    <source>
        <dbReference type="ARBA" id="ARBA00023239"/>
    </source>
</evidence>
<dbReference type="STRING" id="1448321.A0A317WR52"/>